<proteinExistence type="predicted"/>
<dbReference type="OrthoDB" id="3160134at2759"/>
<feature type="compositionally biased region" description="Polar residues" evidence="1">
    <location>
        <begin position="59"/>
        <end position="70"/>
    </location>
</feature>
<dbReference type="AlphaFoldDB" id="A0A8H6X834"/>
<sequence>MSTDPTSSPLQDRTNLAPSSSADLERMEKEIAHLKGLVDAFSSRRGRGRTKRARRDPSPSLTATARSPTGSDDDDSEDIDPKRSKTTPGTDYFAYGQTIGRFLGCHVTLSHVVSYGCHMDTALSGDEAETNERLEEAWKILCQKFAGLHQYLLELSKDPTTRRAIVKQMTLGMDSVRAADTSTCKKGVPDWLLEDPLVKLDPPLPNKKDKVHRAMAHPAFAQALTPMEWEANQITWTQIVEGDKQISSTQLPKFVFPCSQVFPVGKELDDPAWGAVLENACKGEVCLRSAKAIFMGPDAALEGDGYHKGKPGNASIIGMTTFTPRIIAGVITQVRFALSSRQDWNKMDGDFDYEEFFWTIHDLFDDQDFAAGIIRHWNKVVFGNSKPRAAAPTAVVGPSNLDKLKAARAAHKAAAAAASE</sequence>
<reference evidence="2" key="1">
    <citation type="submission" date="2020-05" db="EMBL/GenBank/DDBJ databases">
        <title>Mycena genomes resolve the evolution of fungal bioluminescence.</title>
        <authorList>
            <person name="Tsai I.J."/>
        </authorList>
    </citation>
    <scope>NUCLEOTIDE SEQUENCE</scope>
    <source>
        <strain evidence="2">CCC161011</strain>
    </source>
</reference>
<dbReference type="Proteomes" id="UP000620124">
    <property type="component" value="Unassembled WGS sequence"/>
</dbReference>
<dbReference type="Pfam" id="PF20414">
    <property type="entry name" value="DUF6698"/>
    <property type="match status" value="1"/>
</dbReference>
<name>A0A8H6X834_9AGAR</name>
<organism evidence="2 3">
    <name type="scientific">Mycena venus</name>
    <dbReference type="NCBI Taxonomy" id="2733690"/>
    <lineage>
        <taxon>Eukaryota</taxon>
        <taxon>Fungi</taxon>
        <taxon>Dikarya</taxon>
        <taxon>Basidiomycota</taxon>
        <taxon>Agaricomycotina</taxon>
        <taxon>Agaricomycetes</taxon>
        <taxon>Agaricomycetidae</taxon>
        <taxon>Agaricales</taxon>
        <taxon>Marasmiineae</taxon>
        <taxon>Mycenaceae</taxon>
        <taxon>Mycena</taxon>
    </lineage>
</organism>
<feature type="compositionally biased region" description="Basic residues" evidence="1">
    <location>
        <begin position="44"/>
        <end position="54"/>
    </location>
</feature>
<evidence type="ECO:0000256" key="1">
    <source>
        <dbReference type="SAM" id="MobiDB-lite"/>
    </source>
</evidence>
<evidence type="ECO:0000313" key="3">
    <source>
        <dbReference type="Proteomes" id="UP000620124"/>
    </source>
</evidence>
<keyword evidence="3" id="KW-1185">Reference proteome</keyword>
<feature type="compositionally biased region" description="Basic and acidic residues" evidence="1">
    <location>
        <begin position="23"/>
        <end position="33"/>
    </location>
</feature>
<feature type="region of interest" description="Disordered" evidence="1">
    <location>
        <begin position="1"/>
        <end position="90"/>
    </location>
</feature>
<dbReference type="InterPro" id="IPR046521">
    <property type="entry name" value="DUF6698"/>
</dbReference>
<gene>
    <name evidence="2" type="ORF">MVEN_02164100</name>
</gene>
<comment type="caution">
    <text evidence="2">The sequence shown here is derived from an EMBL/GenBank/DDBJ whole genome shotgun (WGS) entry which is preliminary data.</text>
</comment>
<dbReference type="EMBL" id="JACAZI010000023">
    <property type="protein sequence ID" value="KAF7336167.1"/>
    <property type="molecule type" value="Genomic_DNA"/>
</dbReference>
<protein>
    <submittedName>
        <fullName evidence="2">Uncharacterized protein</fullName>
    </submittedName>
</protein>
<accession>A0A8H6X834</accession>
<evidence type="ECO:0000313" key="2">
    <source>
        <dbReference type="EMBL" id="KAF7336167.1"/>
    </source>
</evidence>
<feature type="compositionally biased region" description="Polar residues" evidence="1">
    <location>
        <begin position="1"/>
        <end position="22"/>
    </location>
</feature>